<keyword evidence="3" id="KW-0479">Metal-binding</keyword>
<dbReference type="GO" id="GO:0002161">
    <property type="term" value="F:aminoacyl-tRNA deacylase activity"/>
    <property type="evidence" value="ECO:0007669"/>
    <property type="project" value="UniProtKB-ARBA"/>
</dbReference>
<accession>A0A1I1W4U8</accession>
<dbReference type="InterPro" id="IPR051335">
    <property type="entry name" value="Alanyl-tRNA_Editing_Enzymes"/>
</dbReference>
<dbReference type="Proteomes" id="UP000199474">
    <property type="component" value="Unassembled WGS sequence"/>
</dbReference>
<evidence type="ECO:0000259" key="5">
    <source>
        <dbReference type="PROSITE" id="PS50860"/>
    </source>
</evidence>
<evidence type="ECO:0000256" key="2">
    <source>
        <dbReference type="ARBA" id="ARBA00004496"/>
    </source>
</evidence>
<dbReference type="InterPro" id="IPR012947">
    <property type="entry name" value="tRNA_SAD"/>
</dbReference>
<dbReference type="SMART" id="SM00863">
    <property type="entry name" value="tRNA_SAD"/>
    <property type="match status" value="1"/>
</dbReference>
<dbReference type="Gene3D" id="3.30.980.10">
    <property type="entry name" value="Threonyl-trna Synthetase, Chain A, domain 2"/>
    <property type="match status" value="1"/>
</dbReference>
<feature type="domain" description="Alanyl-transfer RNA synthetases family profile" evidence="5">
    <location>
        <begin position="27"/>
        <end position="236"/>
    </location>
</feature>
<name>A0A1I1W4U8_9BACI</name>
<gene>
    <name evidence="6" type="ORF">SAMN05216238_105122</name>
</gene>
<protein>
    <submittedName>
        <fullName evidence="6">Ala-tRNA(Pro) hydrolase</fullName>
    </submittedName>
</protein>
<dbReference type="Pfam" id="PF07973">
    <property type="entry name" value="tRNA_SAD"/>
    <property type="match status" value="1"/>
</dbReference>
<dbReference type="RefSeq" id="WP_090084296.1">
    <property type="nucleotide sequence ID" value="NZ_FOMR01000005.1"/>
</dbReference>
<dbReference type="OrthoDB" id="9812949at2"/>
<organism evidence="6 7">
    <name type="scientific">Lentibacillus persicus</name>
    <dbReference type="NCBI Taxonomy" id="640948"/>
    <lineage>
        <taxon>Bacteria</taxon>
        <taxon>Bacillati</taxon>
        <taxon>Bacillota</taxon>
        <taxon>Bacilli</taxon>
        <taxon>Bacillales</taxon>
        <taxon>Bacillaceae</taxon>
        <taxon>Lentibacillus</taxon>
    </lineage>
</organism>
<dbReference type="PROSITE" id="PS50860">
    <property type="entry name" value="AA_TRNA_LIGASE_II_ALA"/>
    <property type="match status" value="1"/>
</dbReference>
<dbReference type="STRING" id="640948.SAMN05216238_105122"/>
<evidence type="ECO:0000313" key="6">
    <source>
        <dbReference type="EMBL" id="SFD88353.1"/>
    </source>
</evidence>
<dbReference type="PANTHER" id="PTHR43462">
    <property type="entry name" value="ALANYL-TRNA EDITING PROTEIN"/>
    <property type="match status" value="1"/>
</dbReference>
<evidence type="ECO:0000256" key="4">
    <source>
        <dbReference type="ARBA" id="ARBA00022833"/>
    </source>
</evidence>
<keyword evidence="4" id="KW-0862">Zinc</keyword>
<sequence length="236" mass="26941">MAVEQFTIDSYKKTGSANITRIEGNKIILDKTIFYPSGGGQEHDTGYFIQDDGAFKVEKVKRENGEIIHYVEPHNNLKLSSVNMQLDWERRYKFMRHHTMLHVLSSVLNRNYNALCTGNQINVHKSRIDFNNVAHLTDNDWRDVIKETNREIQSAHKVSSRLLPRELASDVSNMAKTVINLIPSSVREIRLVKIGEIDEQPCGGTHVKNTKEIGEIFLEKVKSKGKGITRLDVRAV</sequence>
<evidence type="ECO:0000256" key="3">
    <source>
        <dbReference type="ARBA" id="ARBA00022723"/>
    </source>
</evidence>
<keyword evidence="6" id="KW-0378">Hydrolase</keyword>
<dbReference type="GO" id="GO:0006419">
    <property type="term" value="P:alanyl-tRNA aminoacylation"/>
    <property type="evidence" value="ECO:0007669"/>
    <property type="project" value="InterPro"/>
</dbReference>
<dbReference type="EMBL" id="FOMR01000005">
    <property type="protein sequence ID" value="SFD88353.1"/>
    <property type="molecule type" value="Genomic_DNA"/>
</dbReference>
<keyword evidence="7" id="KW-1185">Reference proteome</keyword>
<dbReference type="Gene3D" id="2.40.30.130">
    <property type="match status" value="1"/>
</dbReference>
<evidence type="ECO:0000313" key="7">
    <source>
        <dbReference type="Proteomes" id="UP000199474"/>
    </source>
</evidence>
<comment type="cofactor">
    <cofactor evidence="1">
        <name>Zn(2+)</name>
        <dbReference type="ChEBI" id="CHEBI:29105"/>
    </cofactor>
</comment>
<dbReference type="GO" id="GO:0005737">
    <property type="term" value="C:cytoplasm"/>
    <property type="evidence" value="ECO:0007669"/>
    <property type="project" value="UniProtKB-SubCell"/>
</dbReference>
<dbReference type="InterPro" id="IPR018165">
    <property type="entry name" value="Ala-tRNA-synth_IIc_core"/>
</dbReference>
<dbReference type="InterPro" id="IPR018164">
    <property type="entry name" value="Ala-tRNA-synth_IIc_N"/>
</dbReference>
<dbReference type="InterPro" id="IPR018163">
    <property type="entry name" value="Thr/Ala-tRNA-synth_IIc_edit"/>
</dbReference>
<evidence type="ECO:0000256" key="1">
    <source>
        <dbReference type="ARBA" id="ARBA00001947"/>
    </source>
</evidence>
<comment type="subcellular location">
    <subcellularLocation>
        <location evidence="2">Cytoplasm</location>
    </subcellularLocation>
</comment>
<dbReference type="PANTHER" id="PTHR43462:SF1">
    <property type="entry name" value="ALANYL-TRNA EDITING PROTEIN AARSD1"/>
    <property type="match status" value="1"/>
</dbReference>
<proteinExistence type="predicted"/>
<dbReference type="GO" id="GO:0046872">
    <property type="term" value="F:metal ion binding"/>
    <property type="evidence" value="ECO:0007669"/>
    <property type="project" value="UniProtKB-KW"/>
</dbReference>
<reference evidence="7" key="1">
    <citation type="submission" date="2016-10" db="EMBL/GenBank/DDBJ databases">
        <authorList>
            <person name="Varghese N."/>
            <person name="Submissions S."/>
        </authorList>
    </citation>
    <scope>NUCLEOTIDE SEQUENCE [LARGE SCALE GENOMIC DNA]</scope>
    <source>
        <strain evidence="7">DSM 22530</strain>
    </source>
</reference>
<dbReference type="SUPFAM" id="SSF55186">
    <property type="entry name" value="ThrRS/AlaRS common domain"/>
    <property type="match status" value="1"/>
</dbReference>
<dbReference type="Pfam" id="PF01411">
    <property type="entry name" value="tRNA-synt_2c"/>
    <property type="match status" value="1"/>
</dbReference>
<dbReference type="GO" id="GO:0003676">
    <property type="term" value="F:nucleic acid binding"/>
    <property type="evidence" value="ECO:0007669"/>
    <property type="project" value="InterPro"/>
</dbReference>
<dbReference type="AlphaFoldDB" id="A0A1I1W4U8"/>
<dbReference type="SUPFAM" id="SSF50447">
    <property type="entry name" value="Translation proteins"/>
    <property type="match status" value="1"/>
</dbReference>
<dbReference type="InterPro" id="IPR009000">
    <property type="entry name" value="Transl_B-barrel_sf"/>
</dbReference>
<dbReference type="GO" id="GO:0004813">
    <property type="term" value="F:alanine-tRNA ligase activity"/>
    <property type="evidence" value="ECO:0007669"/>
    <property type="project" value="InterPro"/>
</dbReference>
<dbReference type="GO" id="GO:0005524">
    <property type="term" value="F:ATP binding"/>
    <property type="evidence" value="ECO:0007669"/>
    <property type="project" value="InterPro"/>
</dbReference>